<dbReference type="Proteomes" id="UP000268048">
    <property type="component" value="Chromosome"/>
</dbReference>
<feature type="region of interest" description="Disordered" evidence="12">
    <location>
        <begin position="318"/>
        <end position="343"/>
    </location>
</feature>
<feature type="coiled-coil region" evidence="11">
    <location>
        <begin position="74"/>
        <end position="108"/>
    </location>
</feature>
<dbReference type="Pfam" id="PF00015">
    <property type="entry name" value="MCPsignal"/>
    <property type="match status" value="1"/>
</dbReference>
<dbReference type="PROSITE" id="PS50885">
    <property type="entry name" value="HAMP"/>
    <property type="match status" value="1"/>
</dbReference>
<dbReference type="FunFam" id="1.10.287.950:FF:000001">
    <property type="entry name" value="Methyl-accepting chemotaxis sensory transducer"/>
    <property type="match status" value="1"/>
</dbReference>
<evidence type="ECO:0000256" key="12">
    <source>
        <dbReference type="SAM" id="MobiDB-lite"/>
    </source>
</evidence>
<dbReference type="PROSITE" id="PS50111">
    <property type="entry name" value="CHEMOTAXIS_TRANSDUC_2"/>
    <property type="match status" value="1"/>
</dbReference>
<feature type="domain" description="Methyl-accepting transducer" evidence="14">
    <location>
        <begin position="270"/>
        <end position="506"/>
    </location>
</feature>
<feature type="transmembrane region" description="Helical" evidence="13">
    <location>
        <begin position="189"/>
        <end position="211"/>
    </location>
</feature>
<proteinExistence type="inferred from homology"/>
<evidence type="ECO:0000256" key="10">
    <source>
        <dbReference type="PROSITE-ProRule" id="PRU00284"/>
    </source>
</evidence>
<dbReference type="Pfam" id="PF12729">
    <property type="entry name" value="4HB_MCP_1"/>
    <property type="match status" value="1"/>
</dbReference>
<protein>
    <submittedName>
        <fullName evidence="16">Methyl-accepting chemotaxis sensor/transducer protein</fullName>
    </submittedName>
</protein>
<feature type="domain" description="HAMP" evidence="15">
    <location>
        <begin position="213"/>
        <end position="265"/>
    </location>
</feature>
<dbReference type="CDD" id="cd06225">
    <property type="entry name" value="HAMP"/>
    <property type="match status" value="1"/>
</dbReference>
<evidence type="ECO:0000256" key="3">
    <source>
        <dbReference type="ARBA" id="ARBA00022481"/>
    </source>
</evidence>
<evidence type="ECO:0000256" key="4">
    <source>
        <dbReference type="ARBA" id="ARBA00022500"/>
    </source>
</evidence>
<evidence type="ECO:0000256" key="9">
    <source>
        <dbReference type="ARBA" id="ARBA00029447"/>
    </source>
</evidence>
<name>A0A3G7TTP5_9PSED</name>
<dbReference type="EMBL" id="CP027753">
    <property type="protein sequence ID" value="AZE49659.1"/>
    <property type="molecule type" value="Genomic_DNA"/>
</dbReference>
<dbReference type="GO" id="GO:0006935">
    <property type="term" value="P:chemotaxis"/>
    <property type="evidence" value="ECO:0007669"/>
    <property type="project" value="UniProtKB-KW"/>
</dbReference>
<dbReference type="SMART" id="SM00283">
    <property type="entry name" value="MA"/>
    <property type="match status" value="1"/>
</dbReference>
<evidence type="ECO:0000256" key="7">
    <source>
        <dbReference type="ARBA" id="ARBA00023136"/>
    </source>
</evidence>
<evidence type="ECO:0000256" key="11">
    <source>
        <dbReference type="SAM" id="Coils"/>
    </source>
</evidence>
<dbReference type="SUPFAM" id="SSF58104">
    <property type="entry name" value="Methyl-accepting chemotaxis protein (MCP) signaling domain"/>
    <property type="match status" value="1"/>
</dbReference>
<comment type="subcellular location">
    <subcellularLocation>
        <location evidence="1">Cell membrane</location>
        <topology evidence="1">Multi-pass membrane protein</topology>
    </subcellularLocation>
</comment>
<dbReference type="CDD" id="cd11386">
    <property type="entry name" value="MCP_signal"/>
    <property type="match status" value="1"/>
</dbReference>
<keyword evidence="11" id="KW-0175">Coiled coil</keyword>
<dbReference type="GO" id="GO:0007165">
    <property type="term" value="P:signal transduction"/>
    <property type="evidence" value="ECO:0007669"/>
    <property type="project" value="UniProtKB-KW"/>
</dbReference>
<dbReference type="SMART" id="SM00304">
    <property type="entry name" value="HAMP"/>
    <property type="match status" value="2"/>
</dbReference>
<dbReference type="InterPro" id="IPR024478">
    <property type="entry name" value="HlyB_4HB_MCP"/>
</dbReference>
<dbReference type="PANTHER" id="PTHR32089">
    <property type="entry name" value="METHYL-ACCEPTING CHEMOTAXIS PROTEIN MCPB"/>
    <property type="match status" value="1"/>
</dbReference>
<keyword evidence="3" id="KW-0488">Methylation</keyword>
<comment type="similarity">
    <text evidence="9">Belongs to the methyl-accepting chemotaxis (MCP) protein family.</text>
</comment>
<sequence length="542" mass="58190">MLLRSMNISRRAGLSFALIALLAVALGTFSLLEMRRMNEQSLEVDRNWLPSIVAANAMALTSTQIRTLTLRQLVVRDRSNVEALLDRINQLEEQLSAQQLAYEKLSIAPEEKAAYARFLGVKALYLKDQQRVLDLARQGRKDEAIAIVDGGPFLANADAMLKELLSVIAVNTHGGEAAAARSNEVFHSAVGLVLAILAIVLVLTVGLAIVLTRSIVRPLGQAVAVAETIASGDLCHAISVTGNDEPARLLHALQRMQNSLRGTLQKIADSSSQLASAAEELHAVTEDSSKTLHQQSNELEQAATAVNEMTAAVEEVARNAVSTSEASRETDATAHHGRQQVQHTVDSIGDLADEVTRTCEQVEHLAVDVRNIGQVLEVIRSIAEQTNLLALNAAIEAARAGDAGRGFAVVADEVRALAHRTQQSTQEIESMINTIEEGTEGAVSAMRHSNERAHLTLEAARASGLALDQITQAITSINERNLVIASASEEQAQVAREVDRNLVNIRDLATQTSAGANQSNAASQDLSRLAVELNGLVTQFKV</sequence>
<evidence type="ECO:0000256" key="8">
    <source>
        <dbReference type="ARBA" id="ARBA00023224"/>
    </source>
</evidence>
<keyword evidence="2" id="KW-1003">Cell membrane</keyword>
<dbReference type="InterPro" id="IPR047347">
    <property type="entry name" value="YvaQ-like_sensor"/>
</dbReference>
<evidence type="ECO:0000256" key="2">
    <source>
        <dbReference type="ARBA" id="ARBA00022475"/>
    </source>
</evidence>
<keyword evidence="7 13" id="KW-0472">Membrane</keyword>
<keyword evidence="6 13" id="KW-1133">Transmembrane helix</keyword>
<evidence type="ECO:0000313" key="16">
    <source>
        <dbReference type="EMBL" id="AZE49659.1"/>
    </source>
</evidence>
<dbReference type="CDD" id="cd19411">
    <property type="entry name" value="MCP2201-like_sensor"/>
    <property type="match status" value="1"/>
</dbReference>
<dbReference type="PANTHER" id="PTHR32089:SF120">
    <property type="entry name" value="METHYL-ACCEPTING CHEMOTAXIS PROTEIN TLPQ"/>
    <property type="match status" value="1"/>
</dbReference>
<organism evidence="16 17">
    <name type="scientific">Pseudomonas chlororaphis</name>
    <dbReference type="NCBI Taxonomy" id="587753"/>
    <lineage>
        <taxon>Bacteria</taxon>
        <taxon>Pseudomonadati</taxon>
        <taxon>Pseudomonadota</taxon>
        <taxon>Gammaproteobacteria</taxon>
        <taxon>Pseudomonadales</taxon>
        <taxon>Pseudomonadaceae</taxon>
        <taxon>Pseudomonas</taxon>
    </lineage>
</organism>
<dbReference type="AlphaFoldDB" id="A0A3G7TTP5"/>
<gene>
    <name evidence="16" type="ORF">C4K04_3990</name>
</gene>
<keyword evidence="5 13" id="KW-0812">Transmembrane</keyword>
<evidence type="ECO:0000259" key="14">
    <source>
        <dbReference type="PROSITE" id="PS50111"/>
    </source>
</evidence>
<keyword evidence="8 10" id="KW-0807">Transducer</keyword>
<dbReference type="GO" id="GO:0005886">
    <property type="term" value="C:plasma membrane"/>
    <property type="evidence" value="ECO:0007669"/>
    <property type="project" value="UniProtKB-SubCell"/>
</dbReference>
<keyword evidence="4" id="KW-0145">Chemotaxis</keyword>
<accession>A0A3G7TTP5</accession>
<dbReference type="InterPro" id="IPR004089">
    <property type="entry name" value="MCPsignal_dom"/>
</dbReference>
<dbReference type="Gene3D" id="1.10.287.950">
    <property type="entry name" value="Methyl-accepting chemotaxis protein"/>
    <property type="match status" value="1"/>
</dbReference>
<evidence type="ECO:0000256" key="5">
    <source>
        <dbReference type="ARBA" id="ARBA00022692"/>
    </source>
</evidence>
<evidence type="ECO:0000256" key="13">
    <source>
        <dbReference type="SAM" id="Phobius"/>
    </source>
</evidence>
<reference evidence="16 17" key="1">
    <citation type="submission" date="2018-03" db="EMBL/GenBank/DDBJ databases">
        <title>Diversity of phytobeneficial traits revealed by whole-genome analysis of worldwide-isolated phenazine-producing Pseudomonas spp.</title>
        <authorList>
            <person name="Biessy A."/>
            <person name="Novinscak A."/>
            <person name="Blom J."/>
            <person name="Leger G."/>
            <person name="Thomashow L.S."/>
            <person name="Cazorla F.M."/>
            <person name="Josic D."/>
            <person name="Filion M."/>
        </authorList>
    </citation>
    <scope>NUCLEOTIDE SEQUENCE [LARGE SCALE GENOMIC DNA]</scope>
    <source>
        <strain evidence="16 17">B25</strain>
    </source>
</reference>
<evidence type="ECO:0000259" key="15">
    <source>
        <dbReference type="PROSITE" id="PS50885"/>
    </source>
</evidence>
<evidence type="ECO:0000313" key="17">
    <source>
        <dbReference type="Proteomes" id="UP000268048"/>
    </source>
</evidence>
<dbReference type="InterPro" id="IPR003660">
    <property type="entry name" value="HAMP_dom"/>
</dbReference>
<evidence type="ECO:0000256" key="6">
    <source>
        <dbReference type="ARBA" id="ARBA00022989"/>
    </source>
</evidence>
<evidence type="ECO:0000256" key="1">
    <source>
        <dbReference type="ARBA" id="ARBA00004651"/>
    </source>
</evidence>
<dbReference type="Pfam" id="PF00672">
    <property type="entry name" value="HAMP"/>
    <property type="match status" value="1"/>
</dbReference>